<dbReference type="GeneID" id="78379444"/>
<evidence type="ECO:0000259" key="1">
    <source>
        <dbReference type="PROSITE" id="PS51186"/>
    </source>
</evidence>
<accession>A0A085GJM2</accession>
<dbReference type="PANTHER" id="PTHR43792:SF1">
    <property type="entry name" value="N-ACETYLTRANSFERASE DOMAIN-CONTAINING PROTEIN"/>
    <property type="match status" value="1"/>
</dbReference>
<dbReference type="InterPro" id="IPR051531">
    <property type="entry name" value="N-acetyltransferase"/>
</dbReference>
<dbReference type="Gene3D" id="3.40.630.30">
    <property type="match status" value="1"/>
</dbReference>
<dbReference type="Pfam" id="PF13302">
    <property type="entry name" value="Acetyltransf_3"/>
    <property type="match status" value="1"/>
</dbReference>
<dbReference type="OrthoDB" id="9801656at2"/>
<comment type="caution">
    <text evidence="2">The sequence shown here is derived from an EMBL/GenBank/DDBJ whole genome shotgun (WGS) entry which is preliminary data.</text>
</comment>
<name>A0A085GJM2_EWIA3</name>
<sequence length="197" mass="22343">MQEFIVPVVTPTIEITTPRLIMRQWREEDLAPFAELNADPRVMEFFPSIMTREESDNLAERCSALITERGWGIWALETRDEHKFIGFLGLHTPGYPLPFNPCVEAGWRLSAESWGKGLASEAAQAALKVGFNQLDLHEIVAFTALINLRSQAVMKRMGMTCDPQENFNHPVVAEGDRLQEHCLYRLRRGDWAAAQSS</sequence>
<feature type="domain" description="N-acetyltransferase" evidence="1">
    <location>
        <begin position="20"/>
        <end position="189"/>
    </location>
</feature>
<dbReference type="RefSeq" id="WP_034789331.1">
    <property type="nucleotide sequence ID" value="NZ_JMPJ01000033.1"/>
</dbReference>
<dbReference type="PROSITE" id="PS51186">
    <property type="entry name" value="GNAT"/>
    <property type="match status" value="1"/>
</dbReference>
<dbReference type="SUPFAM" id="SSF55729">
    <property type="entry name" value="Acyl-CoA N-acyltransferases (Nat)"/>
    <property type="match status" value="1"/>
</dbReference>
<keyword evidence="2" id="KW-0808">Transferase</keyword>
<dbReference type="eggNOG" id="COG1670">
    <property type="taxonomic scope" value="Bacteria"/>
</dbReference>
<dbReference type="STRING" id="910964.GEAM_1102"/>
<organism evidence="2 3">
    <name type="scientific">Ewingella americana (strain ATCC 33852 / DSM 4580 / CCUG 14506 / JCM 5911 / LMG 7869 / NCTC 12157 / CDC 1468-78)</name>
    <dbReference type="NCBI Taxonomy" id="910964"/>
    <lineage>
        <taxon>Bacteria</taxon>
        <taxon>Pseudomonadati</taxon>
        <taxon>Pseudomonadota</taxon>
        <taxon>Gammaproteobacteria</taxon>
        <taxon>Enterobacterales</taxon>
        <taxon>Yersiniaceae</taxon>
        <taxon>Ewingella</taxon>
    </lineage>
</organism>
<dbReference type="InterPro" id="IPR016181">
    <property type="entry name" value="Acyl_CoA_acyltransferase"/>
</dbReference>
<dbReference type="PANTHER" id="PTHR43792">
    <property type="entry name" value="GNAT FAMILY, PUTATIVE (AFU_ORTHOLOGUE AFUA_3G00765)-RELATED-RELATED"/>
    <property type="match status" value="1"/>
</dbReference>
<reference evidence="2 3" key="1">
    <citation type="submission" date="2014-05" db="EMBL/GenBank/DDBJ databases">
        <title>ATOL: Assembling a taxonomically balanced genome-scale reconstruction of the evolutionary history of the Enterobacteriaceae.</title>
        <authorList>
            <person name="Plunkett G.III."/>
            <person name="Neeno-Eckwall E.C."/>
            <person name="Glasner J.D."/>
            <person name="Perna N.T."/>
        </authorList>
    </citation>
    <scope>NUCLEOTIDE SEQUENCE [LARGE SCALE GENOMIC DNA]</scope>
    <source>
        <strain evidence="2 3">ATCC 33852</strain>
    </source>
</reference>
<keyword evidence="3" id="KW-1185">Reference proteome</keyword>
<dbReference type="InterPro" id="IPR000182">
    <property type="entry name" value="GNAT_dom"/>
</dbReference>
<dbReference type="GO" id="GO:0016747">
    <property type="term" value="F:acyltransferase activity, transferring groups other than amino-acyl groups"/>
    <property type="evidence" value="ECO:0007669"/>
    <property type="project" value="InterPro"/>
</dbReference>
<evidence type="ECO:0000313" key="2">
    <source>
        <dbReference type="EMBL" id="KFC83917.1"/>
    </source>
</evidence>
<dbReference type="EMBL" id="JMPJ01000033">
    <property type="protein sequence ID" value="KFC83917.1"/>
    <property type="molecule type" value="Genomic_DNA"/>
</dbReference>
<protein>
    <submittedName>
        <fullName evidence="2">GNAT family acetyltransferase</fullName>
    </submittedName>
</protein>
<proteinExistence type="predicted"/>
<gene>
    <name evidence="2" type="ORF">GEAM_1102</name>
</gene>
<dbReference type="Proteomes" id="UP000028640">
    <property type="component" value="Unassembled WGS sequence"/>
</dbReference>
<evidence type="ECO:0000313" key="3">
    <source>
        <dbReference type="Proteomes" id="UP000028640"/>
    </source>
</evidence>
<dbReference type="AlphaFoldDB" id="A0A085GJM2"/>